<evidence type="ECO:0000313" key="3">
    <source>
        <dbReference type="Proteomes" id="UP000485058"/>
    </source>
</evidence>
<organism evidence="2 3">
    <name type="scientific">Haematococcus lacustris</name>
    <name type="common">Green alga</name>
    <name type="synonym">Haematococcus pluvialis</name>
    <dbReference type="NCBI Taxonomy" id="44745"/>
    <lineage>
        <taxon>Eukaryota</taxon>
        <taxon>Viridiplantae</taxon>
        <taxon>Chlorophyta</taxon>
        <taxon>core chlorophytes</taxon>
        <taxon>Chlorophyceae</taxon>
        <taxon>CS clade</taxon>
        <taxon>Chlamydomonadales</taxon>
        <taxon>Haematococcaceae</taxon>
        <taxon>Haematococcus</taxon>
    </lineage>
</organism>
<feature type="region of interest" description="Disordered" evidence="1">
    <location>
        <begin position="1"/>
        <end position="33"/>
    </location>
</feature>
<keyword evidence="3" id="KW-1185">Reference proteome</keyword>
<comment type="caution">
    <text evidence="2">The sequence shown here is derived from an EMBL/GenBank/DDBJ whole genome shotgun (WGS) entry which is preliminary data.</text>
</comment>
<dbReference type="AlphaFoldDB" id="A0A699YH63"/>
<sequence>MVSVGVVPEGGADPGHRATGRPGAPLLAGMPLG</sequence>
<name>A0A699YH63_HAELA</name>
<dbReference type="Proteomes" id="UP000485058">
    <property type="component" value="Unassembled WGS sequence"/>
</dbReference>
<evidence type="ECO:0000256" key="1">
    <source>
        <dbReference type="SAM" id="MobiDB-lite"/>
    </source>
</evidence>
<protein>
    <submittedName>
        <fullName evidence="2">Uncharacterized protein</fullName>
    </submittedName>
</protein>
<gene>
    <name evidence="2" type="ORF">HaLaN_04584</name>
</gene>
<dbReference type="EMBL" id="BLLF01000234">
    <property type="protein sequence ID" value="GFH09443.1"/>
    <property type="molecule type" value="Genomic_DNA"/>
</dbReference>
<reference evidence="2 3" key="1">
    <citation type="submission" date="2020-02" db="EMBL/GenBank/DDBJ databases">
        <title>Draft genome sequence of Haematococcus lacustris strain NIES-144.</title>
        <authorList>
            <person name="Morimoto D."/>
            <person name="Nakagawa S."/>
            <person name="Yoshida T."/>
            <person name="Sawayama S."/>
        </authorList>
    </citation>
    <scope>NUCLEOTIDE SEQUENCE [LARGE SCALE GENOMIC DNA]</scope>
    <source>
        <strain evidence="2 3">NIES-144</strain>
    </source>
</reference>
<accession>A0A699YH63</accession>
<evidence type="ECO:0000313" key="2">
    <source>
        <dbReference type="EMBL" id="GFH09443.1"/>
    </source>
</evidence>
<proteinExistence type="predicted"/>